<evidence type="ECO:0000313" key="3">
    <source>
        <dbReference type="Proteomes" id="UP000289738"/>
    </source>
</evidence>
<evidence type="ECO:0000313" key="2">
    <source>
        <dbReference type="EMBL" id="RYR57675.1"/>
    </source>
</evidence>
<keyword evidence="3" id="KW-1185">Reference proteome</keyword>
<organism evidence="2 3">
    <name type="scientific">Arachis hypogaea</name>
    <name type="common">Peanut</name>
    <dbReference type="NCBI Taxonomy" id="3818"/>
    <lineage>
        <taxon>Eukaryota</taxon>
        <taxon>Viridiplantae</taxon>
        <taxon>Streptophyta</taxon>
        <taxon>Embryophyta</taxon>
        <taxon>Tracheophyta</taxon>
        <taxon>Spermatophyta</taxon>
        <taxon>Magnoliopsida</taxon>
        <taxon>eudicotyledons</taxon>
        <taxon>Gunneridae</taxon>
        <taxon>Pentapetalae</taxon>
        <taxon>rosids</taxon>
        <taxon>fabids</taxon>
        <taxon>Fabales</taxon>
        <taxon>Fabaceae</taxon>
        <taxon>Papilionoideae</taxon>
        <taxon>50 kb inversion clade</taxon>
        <taxon>dalbergioids sensu lato</taxon>
        <taxon>Dalbergieae</taxon>
        <taxon>Pterocarpus clade</taxon>
        <taxon>Arachis</taxon>
    </lineage>
</organism>
<feature type="domain" description="Cupin type-1" evidence="1">
    <location>
        <begin position="79"/>
        <end position="121"/>
    </location>
</feature>
<name>A0A445D3B8_ARAHY</name>
<gene>
    <name evidence="2" type="ORF">Ahy_A05g023374</name>
</gene>
<dbReference type="AlphaFoldDB" id="A0A445D3B8"/>
<accession>A0A445D3B8</accession>
<dbReference type="InterPro" id="IPR006045">
    <property type="entry name" value="Cupin_1"/>
</dbReference>
<sequence>MLGWSVVLGSVVPSFHSDLCQKEWEDFEAVVKVSLPLETCKSGSWLASGCLHGIGMVPSRSPQALVSCYGGNWTLVYDNAVAISGLSSQNSGVVTVANAVFGSTPPISLEVLTNAFQVDKKLINQEHCEAKTQ</sequence>
<dbReference type="PANTHER" id="PTHR31238">
    <property type="entry name" value="GERMIN-LIKE PROTEIN SUBFAMILY 3 MEMBER 3"/>
    <property type="match status" value="1"/>
</dbReference>
<reference evidence="2 3" key="1">
    <citation type="submission" date="2019-01" db="EMBL/GenBank/DDBJ databases">
        <title>Sequencing of cultivated peanut Arachis hypogaea provides insights into genome evolution and oil improvement.</title>
        <authorList>
            <person name="Chen X."/>
        </authorList>
    </citation>
    <scope>NUCLEOTIDE SEQUENCE [LARGE SCALE GENOMIC DNA]</scope>
    <source>
        <strain evidence="3">cv. Fuhuasheng</strain>
        <tissue evidence="2">Leaves</tissue>
    </source>
</reference>
<dbReference type="InterPro" id="IPR014710">
    <property type="entry name" value="RmlC-like_jellyroll"/>
</dbReference>
<dbReference type="EMBL" id="SDMP01000005">
    <property type="protein sequence ID" value="RYR57675.1"/>
    <property type="molecule type" value="Genomic_DNA"/>
</dbReference>
<proteinExistence type="predicted"/>
<comment type="caution">
    <text evidence="2">The sequence shown here is derived from an EMBL/GenBank/DDBJ whole genome shotgun (WGS) entry which is preliminary data.</text>
</comment>
<dbReference type="Proteomes" id="UP000289738">
    <property type="component" value="Chromosome A05"/>
</dbReference>
<dbReference type="Gene3D" id="2.60.120.10">
    <property type="entry name" value="Jelly Rolls"/>
    <property type="match status" value="1"/>
</dbReference>
<protein>
    <recommendedName>
        <fullName evidence="1">Cupin type-1 domain-containing protein</fullName>
    </recommendedName>
</protein>
<dbReference type="STRING" id="3818.A0A445D3B8"/>
<dbReference type="Pfam" id="PF00190">
    <property type="entry name" value="Cupin_1"/>
    <property type="match status" value="1"/>
</dbReference>
<evidence type="ECO:0000259" key="1">
    <source>
        <dbReference type="Pfam" id="PF00190"/>
    </source>
</evidence>